<sequence>MSLETQGTGCPFGFGAQAGADTGTAASATTAAGHAPSATHNATHHGFEPFQMKNPFPAYAALRAEEPVMFDERIGYYVVSRYDDIKAVFDDWETFSSENAQAPVRKRGPQATQIMNEGGFTAYSGLSARIPPEHTRIRGIVQKAFTPRRFKVLEPFIRQNVADRLDAMIARGTDAETNHGEIVKDLAYEVPTITILTLIGEDIARIDDYKRWSDSRAAMTWGDLTDEEQIPHAHNLVEYWQACLALVAKAHADGGDNLVADLVTAQKDGAEISDHEIASVCYSLLFAGHETTTTLISNALRLLAADAATWSQLVEDPKKIPGAIDEVLRYSGSIVAWRRKALKDAEIGGVKIPKGSEILLVMGSANRDESKFEDPEVFDIARPNAREHLSFGFGIHYCLGNMLAKLQAKIALEEATAKLPHLHVDDPESIEFRENLSFRVPISVPVSWEA</sequence>
<dbReference type="InterPro" id="IPR036396">
    <property type="entry name" value="Cyt_P450_sf"/>
</dbReference>
<accession>A0AB39L2U9</accession>
<dbReference type="EMBL" id="CP163302">
    <property type="protein sequence ID" value="XDP45201.1"/>
    <property type="molecule type" value="Genomic_DNA"/>
</dbReference>
<keyword evidence="4 7" id="KW-0560">Oxidoreductase</keyword>
<evidence type="ECO:0000313" key="9">
    <source>
        <dbReference type="EMBL" id="XDP45201.1"/>
    </source>
</evidence>
<evidence type="ECO:0000256" key="4">
    <source>
        <dbReference type="ARBA" id="ARBA00023002"/>
    </source>
</evidence>
<evidence type="ECO:0000256" key="5">
    <source>
        <dbReference type="ARBA" id="ARBA00023004"/>
    </source>
</evidence>
<dbReference type="CDD" id="cd11078">
    <property type="entry name" value="CYP130-like"/>
    <property type="match status" value="1"/>
</dbReference>
<proteinExistence type="inferred from homology"/>
<dbReference type="PANTHER" id="PTHR46696">
    <property type="entry name" value="P450, PUTATIVE (EUROFUNG)-RELATED"/>
    <property type="match status" value="1"/>
</dbReference>
<evidence type="ECO:0000256" key="3">
    <source>
        <dbReference type="ARBA" id="ARBA00022723"/>
    </source>
</evidence>
<dbReference type="GO" id="GO:0004497">
    <property type="term" value="F:monooxygenase activity"/>
    <property type="evidence" value="ECO:0007669"/>
    <property type="project" value="UniProtKB-KW"/>
</dbReference>
<dbReference type="AlphaFoldDB" id="A0AB39L2U9"/>
<evidence type="ECO:0000256" key="7">
    <source>
        <dbReference type="RuleBase" id="RU000461"/>
    </source>
</evidence>
<dbReference type="PANTHER" id="PTHR46696:SF6">
    <property type="entry name" value="P450, PUTATIVE (EUROFUNG)-RELATED"/>
    <property type="match status" value="1"/>
</dbReference>
<feature type="region of interest" description="Disordered" evidence="8">
    <location>
        <begin position="27"/>
        <end position="46"/>
    </location>
</feature>
<dbReference type="InterPro" id="IPR017972">
    <property type="entry name" value="Cyt_P450_CS"/>
</dbReference>
<dbReference type="InterPro" id="IPR001128">
    <property type="entry name" value="Cyt_P450"/>
</dbReference>
<evidence type="ECO:0000256" key="2">
    <source>
        <dbReference type="ARBA" id="ARBA00022617"/>
    </source>
</evidence>
<keyword evidence="2 7" id="KW-0349">Heme</keyword>
<dbReference type="Gene3D" id="1.10.630.10">
    <property type="entry name" value="Cytochrome P450"/>
    <property type="match status" value="1"/>
</dbReference>
<feature type="compositionally biased region" description="Low complexity" evidence="8">
    <location>
        <begin position="27"/>
        <end position="39"/>
    </location>
</feature>
<dbReference type="InterPro" id="IPR002397">
    <property type="entry name" value="Cyt_P450_B"/>
</dbReference>
<keyword evidence="3 7" id="KW-0479">Metal-binding</keyword>
<organism evidence="9">
    <name type="scientific">Sinomonas puerhi</name>
    <dbReference type="NCBI Taxonomy" id="3238584"/>
    <lineage>
        <taxon>Bacteria</taxon>
        <taxon>Bacillati</taxon>
        <taxon>Actinomycetota</taxon>
        <taxon>Actinomycetes</taxon>
        <taxon>Micrococcales</taxon>
        <taxon>Micrococcaceae</taxon>
        <taxon>Sinomonas</taxon>
    </lineage>
</organism>
<evidence type="ECO:0000256" key="8">
    <source>
        <dbReference type="SAM" id="MobiDB-lite"/>
    </source>
</evidence>
<dbReference type="GO" id="GO:0005506">
    <property type="term" value="F:iron ion binding"/>
    <property type="evidence" value="ECO:0007669"/>
    <property type="project" value="InterPro"/>
</dbReference>
<evidence type="ECO:0000256" key="6">
    <source>
        <dbReference type="ARBA" id="ARBA00023033"/>
    </source>
</evidence>
<dbReference type="FunFam" id="1.10.630.10:FF:000018">
    <property type="entry name" value="Cytochrome P450 monooxygenase"/>
    <property type="match status" value="1"/>
</dbReference>
<comment type="similarity">
    <text evidence="1 7">Belongs to the cytochrome P450 family.</text>
</comment>
<dbReference type="SUPFAM" id="SSF48264">
    <property type="entry name" value="Cytochrome P450"/>
    <property type="match status" value="1"/>
</dbReference>
<name>A0AB39L2U9_9MICC</name>
<reference evidence="9" key="1">
    <citation type="submission" date="2024-07" db="EMBL/GenBank/DDBJ databases">
        <authorList>
            <person name="fu j."/>
        </authorList>
    </citation>
    <scope>NUCLEOTIDE SEQUENCE</scope>
    <source>
        <strain evidence="9">P10A9</strain>
    </source>
</reference>
<dbReference type="GO" id="GO:0016705">
    <property type="term" value="F:oxidoreductase activity, acting on paired donors, with incorporation or reduction of molecular oxygen"/>
    <property type="evidence" value="ECO:0007669"/>
    <property type="project" value="InterPro"/>
</dbReference>
<dbReference type="Pfam" id="PF00067">
    <property type="entry name" value="p450"/>
    <property type="match status" value="1"/>
</dbReference>
<dbReference type="PRINTS" id="PR00359">
    <property type="entry name" value="BP450"/>
</dbReference>
<dbReference type="KEGG" id="spue:AB5L97_18370"/>
<gene>
    <name evidence="9" type="ORF">AB5L97_18370</name>
</gene>
<dbReference type="RefSeq" id="WP_369045770.1">
    <property type="nucleotide sequence ID" value="NZ_CP163302.1"/>
</dbReference>
<keyword evidence="6 7" id="KW-0503">Monooxygenase</keyword>
<dbReference type="PRINTS" id="PR00385">
    <property type="entry name" value="P450"/>
</dbReference>
<keyword evidence="5 7" id="KW-0408">Iron</keyword>
<evidence type="ECO:0000256" key="1">
    <source>
        <dbReference type="ARBA" id="ARBA00010617"/>
    </source>
</evidence>
<protein>
    <submittedName>
        <fullName evidence="9">Cytochrome P450</fullName>
    </submittedName>
</protein>
<dbReference type="PROSITE" id="PS00086">
    <property type="entry name" value="CYTOCHROME_P450"/>
    <property type="match status" value="1"/>
</dbReference>
<dbReference type="GO" id="GO:0020037">
    <property type="term" value="F:heme binding"/>
    <property type="evidence" value="ECO:0007669"/>
    <property type="project" value="InterPro"/>
</dbReference>